<name>A0A7W7M9W1_9ACTN</name>
<sequence>MLLELDPPRGVPPLLLGMTIDEARAAMREWGEPEDVRGGMSPSLRVMGPGLCFDVFAHFEDDATVTAIEVWRPEGADTAVTWRGGDVFRTPIEQTLRRIQAFGITVDDSDAQGPCCPDLTLGFNMPDPPFIKAVLVAAPGYYTADPQLDETVNAYVDLLKNRNGGPS</sequence>
<proteinExistence type="predicted"/>
<comment type="caution">
    <text evidence="1">The sequence shown here is derived from an EMBL/GenBank/DDBJ whole genome shotgun (WGS) entry which is preliminary data.</text>
</comment>
<dbReference type="EMBL" id="JACHNB010000001">
    <property type="protein sequence ID" value="MBB4742291.1"/>
    <property type="molecule type" value="Genomic_DNA"/>
</dbReference>
<keyword evidence="2" id="KW-1185">Reference proteome</keyword>
<gene>
    <name evidence="1" type="ORF">BJY16_005750</name>
</gene>
<dbReference type="Proteomes" id="UP000546162">
    <property type="component" value="Unassembled WGS sequence"/>
</dbReference>
<protein>
    <submittedName>
        <fullName evidence="1">Uncharacterized protein</fullName>
    </submittedName>
</protein>
<reference evidence="1 2" key="1">
    <citation type="submission" date="2020-08" db="EMBL/GenBank/DDBJ databases">
        <title>Sequencing the genomes of 1000 actinobacteria strains.</title>
        <authorList>
            <person name="Klenk H.-P."/>
        </authorList>
    </citation>
    <scope>NUCLEOTIDE SEQUENCE [LARGE SCALE GENOMIC DNA]</scope>
    <source>
        <strain evidence="1 2">DSM 45809</strain>
    </source>
</reference>
<evidence type="ECO:0000313" key="1">
    <source>
        <dbReference type="EMBL" id="MBB4742291.1"/>
    </source>
</evidence>
<evidence type="ECO:0000313" key="2">
    <source>
        <dbReference type="Proteomes" id="UP000546162"/>
    </source>
</evidence>
<dbReference type="AlphaFoldDB" id="A0A7W7M9W1"/>
<dbReference type="RefSeq" id="WP_185042677.1">
    <property type="nucleotide sequence ID" value="NZ_BAABFG010000005.1"/>
</dbReference>
<organism evidence="1 2">
    <name type="scientific">Actinoplanes octamycinicus</name>
    <dbReference type="NCBI Taxonomy" id="135948"/>
    <lineage>
        <taxon>Bacteria</taxon>
        <taxon>Bacillati</taxon>
        <taxon>Actinomycetota</taxon>
        <taxon>Actinomycetes</taxon>
        <taxon>Micromonosporales</taxon>
        <taxon>Micromonosporaceae</taxon>
        <taxon>Actinoplanes</taxon>
    </lineage>
</organism>
<accession>A0A7W7M9W1</accession>